<keyword evidence="2" id="KW-1185">Reference proteome</keyword>
<evidence type="ECO:0000313" key="1">
    <source>
        <dbReference type="EMBL" id="KAF6023869.1"/>
    </source>
</evidence>
<organism evidence="1 2">
    <name type="scientific">Bugula neritina</name>
    <name type="common">Brown bryozoan</name>
    <name type="synonym">Sertularia neritina</name>
    <dbReference type="NCBI Taxonomy" id="10212"/>
    <lineage>
        <taxon>Eukaryota</taxon>
        <taxon>Metazoa</taxon>
        <taxon>Spiralia</taxon>
        <taxon>Lophotrochozoa</taxon>
        <taxon>Bryozoa</taxon>
        <taxon>Gymnolaemata</taxon>
        <taxon>Cheilostomatida</taxon>
        <taxon>Flustrina</taxon>
        <taxon>Buguloidea</taxon>
        <taxon>Bugulidae</taxon>
        <taxon>Bugula</taxon>
    </lineage>
</organism>
<name>A0A7J7JC79_BUGNE</name>
<dbReference type="EMBL" id="VXIV02002656">
    <property type="protein sequence ID" value="KAF6023869.1"/>
    <property type="molecule type" value="Genomic_DNA"/>
</dbReference>
<accession>A0A7J7JC79</accession>
<sequence length="78" mass="8725">MNVISSCFNCGRNPTDFTPILLLIPFAARNTSRDDIKGEFPAFSESVVCRLYFSRKVTRTSSSFLPDIMKSLMSLAIV</sequence>
<proteinExistence type="predicted"/>
<dbReference type="AlphaFoldDB" id="A0A7J7JC79"/>
<dbReference type="Proteomes" id="UP000593567">
    <property type="component" value="Unassembled WGS sequence"/>
</dbReference>
<comment type="caution">
    <text evidence="1">The sequence shown here is derived from an EMBL/GenBank/DDBJ whole genome shotgun (WGS) entry which is preliminary data.</text>
</comment>
<evidence type="ECO:0000313" key="2">
    <source>
        <dbReference type="Proteomes" id="UP000593567"/>
    </source>
</evidence>
<reference evidence="1" key="1">
    <citation type="submission" date="2020-06" db="EMBL/GenBank/DDBJ databases">
        <title>Draft genome of Bugula neritina, a colonial animal packing powerful symbionts and potential medicines.</title>
        <authorList>
            <person name="Rayko M."/>
        </authorList>
    </citation>
    <scope>NUCLEOTIDE SEQUENCE [LARGE SCALE GENOMIC DNA]</scope>
    <source>
        <strain evidence="1">Kwan_BN1</strain>
    </source>
</reference>
<gene>
    <name evidence="1" type="ORF">EB796_017831</name>
</gene>
<protein>
    <submittedName>
        <fullName evidence="1">Uncharacterized protein</fullName>
    </submittedName>
</protein>